<gene>
    <name evidence="1" type="ORF">KIH16_11305</name>
</gene>
<proteinExistence type="predicted"/>
<name>A0ACD1DUF4_9BACT</name>
<evidence type="ECO:0000313" key="2">
    <source>
        <dbReference type="Proteomes" id="UP000682204"/>
    </source>
</evidence>
<evidence type="ECO:0000313" key="1">
    <source>
        <dbReference type="EMBL" id="QVL35737.1"/>
    </source>
</evidence>
<reference evidence="1" key="1">
    <citation type="submission" date="2021-05" db="EMBL/GenBank/DDBJ databases">
        <title>An isolated secondary fermenter in methanogenic hydrocarbon-degrading communities.</title>
        <authorList>
            <person name="Liu Y.-F."/>
            <person name="Liu Z.-l."/>
        </authorList>
    </citation>
    <scope>NUCLEOTIDE SEQUENCE</scope>
    <source>
        <strain evidence="1">L-13</strain>
    </source>
</reference>
<dbReference type="Proteomes" id="UP000682204">
    <property type="component" value="Chromosome"/>
</dbReference>
<protein>
    <submittedName>
        <fullName evidence="1">Uncharacterized protein</fullName>
    </submittedName>
</protein>
<dbReference type="EMBL" id="CP074691">
    <property type="protein sequence ID" value="QVL35737.1"/>
    <property type="molecule type" value="Genomic_DNA"/>
</dbReference>
<sequence length="60" mass="6365">MNDGRVEGNVKDGIFNGTEETSDERAIDLAADGLAVIDPPHESLVSELAALVPSQTEELQ</sequence>
<organism evidence="1 2">
    <name type="scientific">Aminirod propionatiphilus</name>
    <dbReference type="NCBI Taxonomy" id="3415223"/>
    <lineage>
        <taxon>Bacteria</taxon>
        <taxon>Thermotogati</taxon>
        <taxon>Synergistota</taxon>
        <taxon>Synergistia</taxon>
        <taxon>Synergistales</taxon>
        <taxon>Aminiphilaceae</taxon>
        <taxon>Aminirod</taxon>
    </lineage>
</organism>
<accession>A0ACD1DUF4</accession>
<keyword evidence="2" id="KW-1185">Reference proteome</keyword>